<dbReference type="EMBL" id="CM018045">
    <property type="protein sequence ID" value="KAA8527628.1"/>
    <property type="molecule type" value="Genomic_DNA"/>
</dbReference>
<keyword evidence="3" id="KW-0862">Zinc</keyword>
<gene>
    <name evidence="7" type="ORF">F0562_034977</name>
</gene>
<proteinExistence type="inferred from homology"/>
<dbReference type="InterPro" id="IPR007650">
    <property type="entry name" value="Zf-FLZ_dom"/>
</dbReference>
<dbReference type="AlphaFoldDB" id="A0A5J5AC12"/>
<evidence type="ECO:0000256" key="2">
    <source>
        <dbReference type="ARBA" id="ARBA00022723"/>
    </source>
</evidence>
<keyword evidence="3" id="KW-0863">Zinc-finger</keyword>
<evidence type="ECO:0000256" key="1">
    <source>
        <dbReference type="ARBA" id="ARBA00009374"/>
    </source>
</evidence>
<dbReference type="GO" id="GO:0008270">
    <property type="term" value="F:zinc ion binding"/>
    <property type="evidence" value="ECO:0007669"/>
    <property type="project" value="UniProtKB-KW"/>
</dbReference>
<organism evidence="7 8">
    <name type="scientific">Nyssa sinensis</name>
    <dbReference type="NCBI Taxonomy" id="561372"/>
    <lineage>
        <taxon>Eukaryota</taxon>
        <taxon>Viridiplantae</taxon>
        <taxon>Streptophyta</taxon>
        <taxon>Embryophyta</taxon>
        <taxon>Tracheophyta</taxon>
        <taxon>Spermatophyta</taxon>
        <taxon>Magnoliopsida</taxon>
        <taxon>eudicotyledons</taxon>
        <taxon>Gunneridae</taxon>
        <taxon>Pentapetalae</taxon>
        <taxon>asterids</taxon>
        <taxon>Cornales</taxon>
        <taxon>Nyssaceae</taxon>
        <taxon>Nyssa</taxon>
    </lineage>
</organism>
<keyword evidence="2" id="KW-0479">Metal-binding</keyword>
<reference evidence="7 8" key="1">
    <citation type="submission" date="2019-09" db="EMBL/GenBank/DDBJ databases">
        <title>A chromosome-level genome assembly of the Chinese tupelo Nyssa sinensis.</title>
        <authorList>
            <person name="Yang X."/>
            <person name="Kang M."/>
            <person name="Yang Y."/>
            <person name="Xiong H."/>
            <person name="Wang M."/>
            <person name="Zhang Z."/>
            <person name="Wang Z."/>
            <person name="Wu H."/>
            <person name="Ma T."/>
            <person name="Liu J."/>
            <person name="Xi Z."/>
        </authorList>
    </citation>
    <scope>NUCLEOTIDE SEQUENCE [LARGE SCALE GENOMIC DNA]</scope>
    <source>
        <strain evidence="7">J267</strain>
        <tissue evidence="7">Leaf</tissue>
    </source>
</reference>
<evidence type="ECO:0000313" key="8">
    <source>
        <dbReference type="Proteomes" id="UP000325577"/>
    </source>
</evidence>
<dbReference type="InterPro" id="IPR044533">
    <property type="entry name" value="FLZ1/2/3"/>
</dbReference>
<dbReference type="OrthoDB" id="1864056at2759"/>
<feature type="region of interest" description="Disordered" evidence="5">
    <location>
        <begin position="62"/>
        <end position="97"/>
    </location>
</feature>
<dbReference type="PANTHER" id="PTHR46057">
    <property type="entry name" value="FCS-LIKE ZINC FINGER 1-RELATED"/>
    <property type="match status" value="1"/>
</dbReference>
<evidence type="ECO:0000256" key="3">
    <source>
        <dbReference type="ARBA" id="ARBA00022771"/>
    </source>
</evidence>
<feature type="zinc finger region" description="FLZ-type" evidence="4">
    <location>
        <begin position="23"/>
        <end position="67"/>
    </location>
</feature>
<evidence type="ECO:0000313" key="7">
    <source>
        <dbReference type="EMBL" id="KAA8527628.1"/>
    </source>
</evidence>
<comment type="similarity">
    <text evidence="1">Belongs to the FLZ family.</text>
</comment>
<name>A0A5J5AC12_9ASTE</name>
<evidence type="ECO:0000259" key="6">
    <source>
        <dbReference type="PROSITE" id="PS51795"/>
    </source>
</evidence>
<evidence type="ECO:0000256" key="4">
    <source>
        <dbReference type="PROSITE-ProRule" id="PRU01131"/>
    </source>
</evidence>
<evidence type="ECO:0000256" key="5">
    <source>
        <dbReference type="SAM" id="MobiDB-lite"/>
    </source>
</evidence>
<dbReference type="PROSITE" id="PS51795">
    <property type="entry name" value="ZF_FLZ"/>
    <property type="match status" value="1"/>
</dbReference>
<sequence>MGSSLREKKNGGSEDKIDERVGVFLEVCYLCKKRLAQDQDVFMYGNLQAFCTPECRDEQIALDKKDRKPSRRSTATEEPAKQGFGSQAKRQAVARFK</sequence>
<dbReference type="PANTHER" id="PTHR46057:SF54">
    <property type="entry name" value="FCS-LIKE ZINC FINGER 16"/>
    <property type="match status" value="1"/>
</dbReference>
<protein>
    <recommendedName>
        <fullName evidence="6">FLZ-type domain-containing protein</fullName>
    </recommendedName>
</protein>
<feature type="domain" description="FLZ-type" evidence="6">
    <location>
        <begin position="23"/>
        <end position="67"/>
    </location>
</feature>
<accession>A0A5J5AC12</accession>
<keyword evidence="8" id="KW-1185">Reference proteome</keyword>
<dbReference type="Pfam" id="PF04570">
    <property type="entry name" value="zf-FLZ"/>
    <property type="match status" value="1"/>
</dbReference>
<dbReference type="Proteomes" id="UP000325577">
    <property type="component" value="Linkage Group LG21"/>
</dbReference>